<accession>A0AAD5FWQ9</accession>
<dbReference type="InterPro" id="IPR023395">
    <property type="entry name" value="MCP_dom_sf"/>
</dbReference>
<comment type="subcellular location">
    <subcellularLocation>
        <location evidence="2">Mitochondrion inner membrane</location>
        <topology evidence="2">Multi-pass membrane protein</topology>
    </subcellularLocation>
</comment>
<reference evidence="15 16" key="1">
    <citation type="journal article" date="2022" name="DNA Res.">
        <title>Genome analysis of five recently described species of the CUG-Ser clade uncovers Candida theae as a new hybrid lineage with pathogenic potential in the Candida parapsilosis species complex.</title>
        <authorList>
            <person name="Mixao V."/>
            <person name="Del Olmo V."/>
            <person name="Hegedusova E."/>
            <person name="Saus E."/>
            <person name="Pryszcz L."/>
            <person name="Cillingova A."/>
            <person name="Nosek J."/>
            <person name="Gabaldon T."/>
        </authorList>
    </citation>
    <scope>NUCLEOTIDE SEQUENCE [LARGE SCALE GENOMIC DNA]</scope>
    <source>
        <strain evidence="15 16">CBS 12239</strain>
    </source>
</reference>
<evidence type="ECO:0000313" key="15">
    <source>
        <dbReference type="EMBL" id="KAI5949513.1"/>
    </source>
</evidence>
<dbReference type="AlphaFoldDB" id="A0AAD5FWQ9"/>
<sequence>MSQTESSRISIPHEVHLKKPDVGAAASKNNAQKVSTLGGFIAGGVAACGAVTFTNPIELIKIRMQLQGELSKSSGQPKLYKNPFQAFKTIYKHEGLRGLQQGLICGYLYQLGLNGCRIGFYEPSRYYITKLFMPSQVHDGHVPQNLLVNVVAGFVSGSAGAVLASPFFLVKTRMQSYSKTGAVGQQTYYSGAWDGLSSIYKAEGFKGLYRGVDAAILRTGAGSAAQLPVYNLTKNFVLKHHIAKDNTLLLHFISASMAGLGVAIVMNPWDVVLTRMYNQKGNLYKGPLDCFKKTIAIEGPMALYKGFWAQLFRVGPHSILTLIFMEHCMNAMVKIEGRLGLSPV</sequence>
<dbReference type="GO" id="GO:0055085">
    <property type="term" value="P:transmembrane transport"/>
    <property type="evidence" value="ECO:0007669"/>
    <property type="project" value="InterPro"/>
</dbReference>
<keyword evidence="16" id="KW-1185">Reference proteome</keyword>
<dbReference type="EMBL" id="JAIHNG010000163">
    <property type="protein sequence ID" value="KAI5949513.1"/>
    <property type="molecule type" value="Genomic_DNA"/>
</dbReference>
<name>A0AAD5FWQ9_9ASCO</name>
<keyword evidence="6 12" id="KW-0812">Transmembrane</keyword>
<proteinExistence type="inferred from homology"/>
<evidence type="ECO:0000256" key="12">
    <source>
        <dbReference type="PROSITE-ProRule" id="PRU00282"/>
    </source>
</evidence>
<dbReference type="InterPro" id="IPR018108">
    <property type="entry name" value="MCP_transmembrane"/>
</dbReference>
<comment type="function">
    <text evidence="1">Mitochondrial transporter that mediates uptake of thiamine pyrophosphate (ThPP) into mitochondria.</text>
</comment>
<dbReference type="InterPro" id="IPR051508">
    <property type="entry name" value="Mito_Carrier_Antiporter"/>
</dbReference>
<keyword evidence="10" id="KW-0496">Mitochondrion</keyword>
<evidence type="ECO:0000256" key="5">
    <source>
        <dbReference type="ARBA" id="ARBA00022448"/>
    </source>
</evidence>
<evidence type="ECO:0000256" key="10">
    <source>
        <dbReference type="ARBA" id="ARBA00023128"/>
    </source>
</evidence>
<evidence type="ECO:0000256" key="4">
    <source>
        <dbReference type="ARBA" id="ARBA00021935"/>
    </source>
</evidence>
<feature type="transmembrane region" description="Helical" evidence="14">
    <location>
        <begin position="146"/>
        <end position="170"/>
    </location>
</feature>
<evidence type="ECO:0000256" key="9">
    <source>
        <dbReference type="ARBA" id="ARBA00022989"/>
    </source>
</evidence>
<keyword evidence="7" id="KW-0677">Repeat</keyword>
<feature type="transmembrane region" description="Helical" evidence="14">
    <location>
        <begin position="248"/>
        <end position="269"/>
    </location>
</feature>
<feature type="repeat" description="Solcar" evidence="12">
    <location>
        <begin position="246"/>
        <end position="331"/>
    </location>
</feature>
<evidence type="ECO:0000256" key="3">
    <source>
        <dbReference type="ARBA" id="ARBA00006375"/>
    </source>
</evidence>
<feature type="repeat" description="Solcar" evidence="12">
    <location>
        <begin position="144"/>
        <end position="236"/>
    </location>
</feature>
<comment type="caution">
    <text evidence="15">The sequence shown here is derived from an EMBL/GenBank/DDBJ whole genome shotgun (WGS) entry which is preliminary data.</text>
</comment>
<gene>
    <name evidence="15" type="ORF">KGF57_004723</name>
</gene>
<evidence type="ECO:0000256" key="2">
    <source>
        <dbReference type="ARBA" id="ARBA00004448"/>
    </source>
</evidence>
<evidence type="ECO:0000256" key="14">
    <source>
        <dbReference type="SAM" id="Phobius"/>
    </source>
</evidence>
<organism evidence="15 16">
    <name type="scientific">Candida theae</name>
    <dbReference type="NCBI Taxonomy" id="1198502"/>
    <lineage>
        <taxon>Eukaryota</taxon>
        <taxon>Fungi</taxon>
        <taxon>Dikarya</taxon>
        <taxon>Ascomycota</taxon>
        <taxon>Saccharomycotina</taxon>
        <taxon>Pichiomycetes</taxon>
        <taxon>Debaryomycetaceae</taxon>
        <taxon>Candida/Lodderomyces clade</taxon>
        <taxon>Candida</taxon>
    </lineage>
</organism>
<dbReference type="PANTHER" id="PTHR45928">
    <property type="entry name" value="RE38146P"/>
    <property type="match status" value="1"/>
</dbReference>
<evidence type="ECO:0000256" key="13">
    <source>
        <dbReference type="RuleBase" id="RU000488"/>
    </source>
</evidence>
<dbReference type="InterPro" id="IPR002067">
    <property type="entry name" value="MCP"/>
</dbReference>
<keyword evidence="5 13" id="KW-0813">Transport</keyword>
<protein>
    <recommendedName>
        <fullName evidence="4">Mitochondrial thiamine pyrophosphate carrier 1</fullName>
    </recommendedName>
</protein>
<dbReference type="Gene3D" id="1.50.40.10">
    <property type="entry name" value="Mitochondrial carrier domain"/>
    <property type="match status" value="1"/>
</dbReference>
<feature type="repeat" description="Solcar" evidence="12">
    <location>
        <begin position="34"/>
        <end position="127"/>
    </location>
</feature>
<dbReference type="GO" id="GO:0005743">
    <property type="term" value="C:mitochondrial inner membrane"/>
    <property type="evidence" value="ECO:0007669"/>
    <property type="project" value="UniProtKB-SubCell"/>
</dbReference>
<evidence type="ECO:0000313" key="16">
    <source>
        <dbReference type="Proteomes" id="UP001204833"/>
    </source>
</evidence>
<dbReference type="PROSITE" id="PS50920">
    <property type="entry name" value="SOLCAR"/>
    <property type="match status" value="3"/>
</dbReference>
<dbReference type="Pfam" id="PF00153">
    <property type="entry name" value="Mito_carr"/>
    <property type="match status" value="3"/>
</dbReference>
<comment type="similarity">
    <text evidence="3 13">Belongs to the mitochondrial carrier (TC 2.A.29) family.</text>
</comment>
<evidence type="ECO:0000256" key="11">
    <source>
        <dbReference type="ARBA" id="ARBA00023136"/>
    </source>
</evidence>
<dbReference type="GeneID" id="76152767"/>
<keyword evidence="11 12" id="KW-0472">Membrane</keyword>
<dbReference type="RefSeq" id="XP_051606857.1">
    <property type="nucleotide sequence ID" value="XM_051754263.1"/>
</dbReference>
<dbReference type="Proteomes" id="UP001204833">
    <property type="component" value="Unassembled WGS sequence"/>
</dbReference>
<evidence type="ECO:0000256" key="6">
    <source>
        <dbReference type="ARBA" id="ARBA00022692"/>
    </source>
</evidence>
<evidence type="ECO:0000256" key="8">
    <source>
        <dbReference type="ARBA" id="ARBA00022792"/>
    </source>
</evidence>
<keyword evidence="8" id="KW-0999">Mitochondrion inner membrane</keyword>
<evidence type="ECO:0000256" key="7">
    <source>
        <dbReference type="ARBA" id="ARBA00022737"/>
    </source>
</evidence>
<evidence type="ECO:0000256" key="1">
    <source>
        <dbReference type="ARBA" id="ARBA00002238"/>
    </source>
</evidence>
<dbReference type="PRINTS" id="PR00926">
    <property type="entry name" value="MITOCARRIER"/>
</dbReference>
<keyword evidence="9 14" id="KW-1133">Transmembrane helix</keyword>
<dbReference type="PANTHER" id="PTHR45928:SF1">
    <property type="entry name" value="RE38146P"/>
    <property type="match status" value="1"/>
</dbReference>
<dbReference type="SUPFAM" id="SSF103506">
    <property type="entry name" value="Mitochondrial carrier"/>
    <property type="match status" value="1"/>
</dbReference>